<evidence type="ECO:0000313" key="2">
    <source>
        <dbReference type="Proteomes" id="UP000265750"/>
    </source>
</evidence>
<dbReference type="EMBL" id="QYRN01000006">
    <property type="protein sequence ID" value="RIY00204.1"/>
    <property type="molecule type" value="Genomic_DNA"/>
</dbReference>
<sequence>MRAGRSFCPGFMGRLKRVARTATTPELRARWTRVLVHECCYPGSLTHADLRAIQKAGRLQDVENVLHRSRVQQLERLMQMGLPY</sequence>
<dbReference type="RefSeq" id="WP_119540514.1">
    <property type="nucleotide sequence ID" value="NZ_QYRN01000006.1"/>
</dbReference>
<proteinExistence type="predicted"/>
<gene>
    <name evidence="1" type="ORF">D3218_13035</name>
</gene>
<organism evidence="1 2">
    <name type="scientific">Aureimonas flava</name>
    <dbReference type="NCBI Taxonomy" id="2320271"/>
    <lineage>
        <taxon>Bacteria</taxon>
        <taxon>Pseudomonadati</taxon>
        <taxon>Pseudomonadota</taxon>
        <taxon>Alphaproteobacteria</taxon>
        <taxon>Hyphomicrobiales</taxon>
        <taxon>Aurantimonadaceae</taxon>
        <taxon>Aureimonas</taxon>
    </lineage>
</organism>
<dbReference type="OrthoDB" id="886161at2"/>
<dbReference type="Proteomes" id="UP000265750">
    <property type="component" value="Unassembled WGS sequence"/>
</dbReference>
<reference evidence="2" key="1">
    <citation type="submission" date="2018-09" db="EMBL/GenBank/DDBJ databases">
        <authorList>
            <person name="Tuo L."/>
        </authorList>
    </citation>
    <scope>NUCLEOTIDE SEQUENCE [LARGE SCALE GENOMIC DNA]</scope>
    <source>
        <strain evidence="2">M2BS4Y-1</strain>
    </source>
</reference>
<dbReference type="AlphaFoldDB" id="A0A3A1WHY7"/>
<name>A0A3A1WHY7_9HYPH</name>
<keyword evidence="2" id="KW-1185">Reference proteome</keyword>
<comment type="caution">
    <text evidence="1">The sequence shown here is derived from an EMBL/GenBank/DDBJ whole genome shotgun (WGS) entry which is preliminary data.</text>
</comment>
<protein>
    <submittedName>
        <fullName evidence="1">Uncharacterized protein</fullName>
    </submittedName>
</protein>
<accession>A0A3A1WHY7</accession>
<evidence type="ECO:0000313" key="1">
    <source>
        <dbReference type="EMBL" id="RIY00204.1"/>
    </source>
</evidence>